<accession>A0A0F6TBB5</accession>
<dbReference type="OrthoDB" id="4411421at2"/>
<organism evidence="1 2">
    <name type="scientific">Corynebacterium camporealensis</name>
    <dbReference type="NCBI Taxonomy" id="161896"/>
    <lineage>
        <taxon>Bacteria</taxon>
        <taxon>Bacillati</taxon>
        <taxon>Actinomycetota</taxon>
        <taxon>Actinomycetes</taxon>
        <taxon>Mycobacteriales</taxon>
        <taxon>Corynebacteriaceae</taxon>
        <taxon>Corynebacterium</taxon>
    </lineage>
</organism>
<name>A0A0F6TBB5_9CORY</name>
<protein>
    <submittedName>
        <fullName evidence="1">Uncharacterized protein</fullName>
    </submittedName>
</protein>
<sequence length="114" mass="12340">MEPYTVDYDWAWGGAHFGDPVTLRAHLTFADAGTARKATEAFFANLMAENGFHGSGGWAAKEIPANSTSARIIDFTAGGEDVADAISYAAEDAFEHFSTYPGTAIRWEQLPYNS</sequence>
<keyword evidence="2" id="KW-1185">Reference proteome</keyword>
<reference evidence="1 2" key="1">
    <citation type="journal article" date="2015" name="Genome Announc.">
        <title>Complete Genome Sequence of Corynebacterium camporealensis DSM 44610, Isolated from the Milk of a Manchega Sheep with Subclinical Mastitis.</title>
        <authorList>
            <person name="Ruckert C."/>
            <person name="Albersmeier A."/>
            <person name="Winkler A."/>
            <person name="Tauch A."/>
        </authorList>
    </citation>
    <scope>NUCLEOTIDE SEQUENCE [LARGE SCALE GENOMIC DNA]</scope>
    <source>
        <strain evidence="1 2">DSM 44610</strain>
    </source>
</reference>
<proteinExistence type="predicted"/>
<dbReference type="HOGENOM" id="CLU_149124_0_0_11"/>
<dbReference type="KEGG" id="ccj:UL81_09425"/>
<dbReference type="Proteomes" id="UP000033566">
    <property type="component" value="Chromosome"/>
</dbReference>
<dbReference type="PATRIC" id="fig|161896.4.peg.1846"/>
<evidence type="ECO:0000313" key="1">
    <source>
        <dbReference type="EMBL" id="AKE39829.1"/>
    </source>
</evidence>
<dbReference type="AlphaFoldDB" id="A0A0F6TBB5"/>
<dbReference type="EMBL" id="CP011311">
    <property type="protein sequence ID" value="AKE39829.1"/>
    <property type="molecule type" value="Genomic_DNA"/>
</dbReference>
<dbReference type="RefSeq" id="WP_035104302.1">
    <property type="nucleotide sequence ID" value="NZ_CP011311.1"/>
</dbReference>
<evidence type="ECO:0000313" key="2">
    <source>
        <dbReference type="Proteomes" id="UP000033566"/>
    </source>
</evidence>
<gene>
    <name evidence="1" type="ORF">UL81_09425</name>
</gene>